<feature type="transmembrane region" description="Helical" evidence="1">
    <location>
        <begin position="7"/>
        <end position="24"/>
    </location>
</feature>
<keyword evidence="3" id="KW-1185">Reference proteome</keyword>
<dbReference type="KEGG" id="bex:A11Q_713"/>
<keyword evidence="1" id="KW-0472">Membrane</keyword>
<organism evidence="2 3">
    <name type="scientific">Pseudobdellovibrio exovorus JSS</name>
    <dbReference type="NCBI Taxonomy" id="1184267"/>
    <lineage>
        <taxon>Bacteria</taxon>
        <taxon>Pseudomonadati</taxon>
        <taxon>Bdellovibrionota</taxon>
        <taxon>Bdellovibrionia</taxon>
        <taxon>Bdellovibrionales</taxon>
        <taxon>Pseudobdellovibrionaceae</taxon>
        <taxon>Pseudobdellovibrio</taxon>
    </lineage>
</organism>
<protein>
    <recommendedName>
        <fullName evidence="4">VWFA domain-containing protein</fullName>
    </recommendedName>
</protein>
<keyword evidence="1" id="KW-0812">Transmembrane</keyword>
<evidence type="ECO:0008006" key="4">
    <source>
        <dbReference type="Google" id="ProtNLM"/>
    </source>
</evidence>
<dbReference type="RefSeq" id="WP_015469423.1">
    <property type="nucleotide sequence ID" value="NC_020813.1"/>
</dbReference>
<reference evidence="2" key="1">
    <citation type="journal article" date="2013" name="ISME J.">
        <title>By their genes ye shall know them: genomic signatures of predatory bacteria.</title>
        <authorList>
            <person name="Pasternak Z."/>
            <person name="Pietrokovski S."/>
            <person name="Rotem O."/>
            <person name="Gophna U."/>
            <person name="Lurie-Weinberger M.N."/>
            <person name="Jurkevitch E."/>
        </authorList>
    </citation>
    <scope>NUCLEOTIDE SEQUENCE [LARGE SCALE GENOMIC DNA]</scope>
    <source>
        <strain evidence="2">JSS</strain>
    </source>
</reference>
<proteinExistence type="predicted"/>
<evidence type="ECO:0000256" key="1">
    <source>
        <dbReference type="SAM" id="Phobius"/>
    </source>
</evidence>
<sequence length="543" mass="58504">MKREQKMGIVGLSIIGLLVVSPMFQNCAKTNYDVFNNGLGGALGTSRKVTIDPTYNQVKANLKVLFVVDDSYTMTQSQQQLANAVDSLLTPLKGHNVDLKIVSTSGIPSNEVDYTIATKYLDESRNTVSQSQAQSLSSYLIERSISNKNVRHNNLKLFRNSTDSQFGILKTQIRDALLAVGTSGSDTEEGLCATARQLFDESSSRFFQAGDKAAIVILTDEDDSSNFASCMSRYIQRVSSQPVVYYSYGQQRARVSLEYQLSQDGVTKWMPVQWGVSLNGQNTITNGATCTQAHKDYAVNRITSQGYIVRNVTDCIYETVPVSYYGADLGDNGSNANLNLCSSQVTFNNVNYPNLYDLVHAVGLSASPSSCSKQVLPGNVASSAIEFDSVIKSDISASSAQNLISAIRNKSVELFGSSGFTVATLARFVGDSCALNAGQSYGTAYETLSVILGNNNSSTQSLCSGNFSNTLSQVSTFMASEAASSYVVPGLLSTEKVNSVVILRNGQRQILSLSDYEAVGATITLTNFTLQLGDVLEVEIGPI</sequence>
<dbReference type="SUPFAM" id="SSF53300">
    <property type="entry name" value="vWA-like"/>
    <property type="match status" value="1"/>
</dbReference>
<evidence type="ECO:0000313" key="2">
    <source>
        <dbReference type="EMBL" id="AGH94933.1"/>
    </source>
</evidence>
<dbReference type="EMBL" id="CP003537">
    <property type="protein sequence ID" value="AGH94933.1"/>
    <property type="molecule type" value="Genomic_DNA"/>
</dbReference>
<keyword evidence="1" id="KW-1133">Transmembrane helix</keyword>
<dbReference type="Gene3D" id="3.40.50.410">
    <property type="entry name" value="von Willebrand factor, type A domain"/>
    <property type="match status" value="1"/>
</dbReference>
<dbReference type="Proteomes" id="UP000012040">
    <property type="component" value="Chromosome"/>
</dbReference>
<dbReference type="AlphaFoldDB" id="M4V6V6"/>
<accession>M4V6V6</accession>
<evidence type="ECO:0000313" key="3">
    <source>
        <dbReference type="Proteomes" id="UP000012040"/>
    </source>
</evidence>
<dbReference type="OrthoDB" id="9871722at2"/>
<dbReference type="PATRIC" id="fig|1184267.3.peg.722"/>
<dbReference type="InterPro" id="IPR036465">
    <property type="entry name" value="vWFA_dom_sf"/>
</dbReference>
<name>M4V6V6_9BACT</name>
<gene>
    <name evidence="2" type="ORF">A11Q_713</name>
</gene>
<dbReference type="HOGENOM" id="CLU_506868_0_0_7"/>